<dbReference type="Proteomes" id="UP001500782">
    <property type="component" value="Unassembled WGS sequence"/>
</dbReference>
<sequence>MKRTLLIITALLFAISLYYDIKVGTLSMIKPIRAAQGEVMEVTTSPSNHPLYIEHLVTSGDTVLSVVEKNLNEPLPVGIEQVVQDFITLNQIQPEKIQAGKVYKFPIYNQ</sequence>
<evidence type="ECO:0000313" key="2">
    <source>
        <dbReference type="Proteomes" id="UP001500782"/>
    </source>
</evidence>
<comment type="caution">
    <text evidence="1">The sequence shown here is derived from an EMBL/GenBank/DDBJ whole genome shotgun (WGS) entry which is preliminary data.</text>
</comment>
<proteinExistence type="predicted"/>
<name>A0ABP3GBA8_9BACI</name>
<evidence type="ECO:0008006" key="3">
    <source>
        <dbReference type="Google" id="ProtNLM"/>
    </source>
</evidence>
<protein>
    <recommendedName>
        <fullName evidence="3">LysM domain-containing protein</fullName>
    </recommendedName>
</protein>
<keyword evidence="2" id="KW-1185">Reference proteome</keyword>
<accession>A0ABP3GBA8</accession>
<dbReference type="RefSeq" id="WP_343801843.1">
    <property type="nucleotide sequence ID" value="NZ_BAAADJ010000059.1"/>
</dbReference>
<dbReference type="EMBL" id="BAAADJ010000059">
    <property type="protein sequence ID" value="GAA0341355.1"/>
    <property type="molecule type" value="Genomic_DNA"/>
</dbReference>
<organism evidence="1 2">
    <name type="scientific">Bacillus carboniphilus</name>
    <dbReference type="NCBI Taxonomy" id="86663"/>
    <lineage>
        <taxon>Bacteria</taxon>
        <taxon>Bacillati</taxon>
        <taxon>Bacillota</taxon>
        <taxon>Bacilli</taxon>
        <taxon>Bacillales</taxon>
        <taxon>Bacillaceae</taxon>
        <taxon>Bacillus</taxon>
    </lineage>
</organism>
<reference evidence="2" key="1">
    <citation type="journal article" date="2019" name="Int. J. Syst. Evol. Microbiol.">
        <title>The Global Catalogue of Microorganisms (GCM) 10K type strain sequencing project: providing services to taxonomists for standard genome sequencing and annotation.</title>
        <authorList>
            <consortium name="The Broad Institute Genomics Platform"/>
            <consortium name="The Broad Institute Genome Sequencing Center for Infectious Disease"/>
            <person name="Wu L."/>
            <person name="Ma J."/>
        </authorList>
    </citation>
    <scope>NUCLEOTIDE SEQUENCE [LARGE SCALE GENOMIC DNA]</scope>
    <source>
        <strain evidence="2">JCM 9731</strain>
    </source>
</reference>
<evidence type="ECO:0000313" key="1">
    <source>
        <dbReference type="EMBL" id="GAA0341355.1"/>
    </source>
</evidence>
<gene>
    <name evidence="1" type="ORF">GCM10008967_34670</name>
</gene>